<evidence type="ECO:0000256" key="4">
    <source>
        <dbReference type="ARBA" id="ARBA00022559"/>
    </source>
</evidence>
<dbReference type="EMBL" id="ONZF01000003">
    <property type="protein sequence ID" value="SPJ23729.1"/>
    <property type="molecule type" value="Genomic_DNA"/>
</dbReference>
<dbReference type="GO" id="GO:0045454">
    <property type="term" value="P:cell redox homeostasis"/>
    <property type="evidence" value="ECO:0007669"/>
    <property type="project" value="TreeGrafter"/>
</dbReference>
<evidence type="ECO:0000256" key="5">
    <source>
        <dbReference type="ARBA" id="ARBA00022862"/>
    </source>
</evidence>
<keyword evidence="8" id="KW-0676">Redox-active center</keyword>
<dbReference type="PANTHER" id="PTHR42801:SF4">
    <property type="entry name" value="AHPC_TSA FAMILY PROTEIN"/>
    <property type="match status" value="1"/>
</dbReference>
<feature type="domain" description="Thioredoxin" evidence="14">
    <location>
        <begin position="2"/>
        <end position="152"/>
    </location>
</feature>
<gene>
    <name evidence="15" type="primary">bcp</name>
    <name evidence="15" type="ORF">PAA8504_01544</name>
</gene>
<dbReference type="PIRSF" id="PIRSF000239">
    <property type="entry name" value="AHPC"/>
    <property type="match status" value="1"/>
</dbReference>
<keyword evidence="7" id="KW-1015">Disulfide bond</keyword>
<dbReference type="InterPro" id="IPR000866">
    <property type="entry name" value="AhpC/TSA"/>
</dbReference>
<dbReference type="AlphaFoldDB" id="A0A2R8BU89"/>
<evidence type="ECO:0000256" key="12">
    <source>
        <dbReference type="ARBA" id="ARBA00049091"/>
    </source>
</evidence>
<dbReference type="OrthoDB" id="9812811at2"/>
<dbReference type="InterPro" id="IPR024706">
    <property type="entry name" value="Peroxiredoxin_AhpC-typ"/>
</dbReference>
<keyword evidence="5" id="KW-0049">Antioxidant</keyword>
<accession>A0A2R8BU89</accession>
<dbReference type="InterPro" id="IPR036249">
    <property type="entry name" value="Thioredoxin-like_sf"/>
</dbReference>
<evidence type="ECO:0000313" key="16">
    <source>
        <dbReference type="Proteomes" id="UP000244912"/>
    </source>
</evidence>
<evidence type="ECO:0000256" key="2">
    <source>
        <dbReference type="ARBA" id="ARBA00011245"/>
    </source>
</evidence>
<evidence type="ECO:0000256" key="3">
    <source>
        <dbReference type="ARBA" id="ARBA00013017"/>
    </source>
</evidence>
<comment type="function">
    <text evidence="1">Thiol-specific peroxidase that catalyzes the reduction of hydrogen peroxide and organic hydroperoxides to water and alcohols, respectively. Plays a role in cell protection against oxidative stress by detoxifying peroxides and as sensor of hydrogen peroxide-mediated signaling events.</text>
</comment>
<dbReference type="GO" id="GO:0034599">
    <property type="term" value="P:cellular response to oxidative stress"/>
    <property type="evidence" value="ECO:0007669"/>
    <property type="project" value="TreeGrafter"/>
</dbReference>
<evidence type="ECO:0000256" key="1">
    <source>
        <dbReference type="ARBA" id="ARBA00003330"/>
    </source>
</evidence>
<evidence type="ECO:0000259" key="14">
    <source>
        <dbReference type="PROSITE" id="PS51352"/>
    </source>
</evidence>
<dbReference type="SUPFAM" id="SSF52833">
    <property type="entry name" value="Thioredoxin-like"/>
    <property type="match status" value="1"/>
</dbReference>
<name>A0A2R8BU89_9RHOB</name>
<dbReference type="InterPro" id="IPR013766">
    <property type="entry name" value="Thioredoxin_domain"/>
</dbReference>
<keyword evidence="16" id="KW-1185">Reference proteome</keyword>
<dbReference type="Pfam" id="PF00578">
    <property type="entry name" value="AhpC-TSA"/>
    <property type="match status" value="1"/>
</dbReference>
<keyword evidence="6 15" id="KW-0560">Oxidoreductase</keyword>
<sequence length="152" mass="16696">MDLTGQTAPEIELPRDGGETVRMSDIEGPVVLFFYPRADTPGCTTEAKGFTDAADDFAAAGVTVLGISKDPVKKQDKFRDKHGLTVALLSDEEGDVCERYGTWVEKKMYGKTSMGIERSTFLIGPDRSVVREWRKVKVPGHVDEVLEAARGM</sequence>
<dbReference type="PROSITE" id="PS51352">
    <property type="entry name" value="THIOREDOXIN_2"/>
    <property type="match status" value="1"/>
</dbReference>
<dbReference type="FunFam" id="3.40.30.10:FF:000007">
    <property type="entry name" value="Thioredoxin-dependent thiol peroxidase"/>
    <property type="match status" value="1"/>
</dbReference>
<evidence type="ECO:0000256" key="6">
    <source>
        <dbReference type="ARBA" id="ARBA00023002"/>
    </source>
</evidence>
<dbReference type="EC" id="1.11.1.24" evidence="3"/>
<evidence type="ECO:0000256" key="13">
    <source>
        <dbReference type="PIRSR" id="PIRSR000239-1"/>
    </source>
</evidence>
<dbReference type="PANTHER" id="PTHR42801">
    <property type="entry name" value="THIOREDOXIN-DEPENDENT PEROXIDE REDUCTASE"/>
    <property type="match status" value="1"/>
</dbReference>
<evidence type="ECO:0000256" key="7">
    <source>
        <dbReference type="ARBA" id="ARBA00023157"/>
    </source>
</evidence>
<organism evidence="15 16">
    <name type="scientific">Palleronia abyssalis</name>
    <dbReference type="NCBI Taxonomy" id="1501240"/>
    <lineage>
        <taxon>Bacteria</taxon>
        <taxon>Pseudomonadati</taxon>
        <taxon>Pseudomonadota</taxon>
        <taxon>Alphaproteobacteria</taxon>
        <taxon>Rhodobacterales</taxon>
        <taxon>Roseobacteraceae</taxon>
        <taxon>Palleronia</taxon>
    </lineage>
</organism>
<dbReference type="GO" id="GO:0005737">
    <property type="term" value="C:cytoplasm"/>
    <property type="evidence" value="ECO:0007669"/>
    <property type="project" value="TreeGrafter"/>
</dbReference>
<feature type="active site" description="Cysteine sulfenic acid (-SOH) intermediate; for peroxidase activity" evidence="13">
    <location>
        <position position="43"/>
    </location>
</feature>
<dbReference type="Proteomes" id="UP000244912">
    <property type="component" value="Unassembled WGS sequence"/>
</dbReference>
<comment type="subunit">
    <text evidence="2">Monomer.</text>
</comment>
<dbReference type="GO" id="GO:0008379">
    <property type="term" value="F:thioredoxin peroxidase activity"/>
    <property type="evidence" value="ECO:0007669"/>
    <property type="project" value="TreeGrafter"/>
</dbReference>
<keyword evidence="4 15" id="KW-0575">Peroxidase</keyword>
<reference evidence="15 16" key="1">
    <citation type="submission" date="2018-03" db="EMBL/GenBank/DDBJ databases">
        <authorList>
            <person name="Keele B.F."/>
        </authorList>
    </citation>
    <scope>NUCLEOTIDE SEQUENCE [LARGE SCALE GENOMIC DNA]</scope>
    <source>
        <strain evidence="15 16">CECT 8504</strain>
    </source>
</reference>
<dbReference type="RefSeq" id="WP_108893600.1">
    <property type="nucleotide sequence ID" value="NZ_ONZF01000003.1"/>
</dbReference>
<evidence type="ECO:0000256" key="8">
    <source>
        <dbReference type="ARBA" id="ARBA00023284"/>
    </source>
</evidence>
<comment type="similarity">
    <text evidence="10">Belongs to the peroxiredoxin family. BCP/PrxQ subfamily.</text>
</comment>
<comment type="catalytic activity">
    <reaction evidence="12">
        <text>a hydroperoxide + [thioredoxin]-dithiol = an alcohol + [thioredoxin]-disulfide + H2O</text>
        <dbReference type="Rhea" id="RHEA:62620"/>
        <dbReference type="Rhea" id="RHEA-COMP:10698"/>
        <dbReference type="Rhea" id="RHEA-COMP:10700"/>
        <dbReference type="ChEBI" id="CHEBI:15377"/>
        <dbReference type="ChEBI" id="CHEBI:29950"/>
        <dbReference type="ChEBI" id="CHEBI:30879"/>
        <dbReference type="ChEBI" id="CHEBI:35924"/>
        <dbReference type="ChEBI" id="CHEBI:50058"/>
        <dbReference type="EC" id="1.11.1.24"/>
    </reaction>
</comment>
<dbReference type="Gene3D" id="3.40.30.10">
    <property type="entry name" value="Glutaredoxin"/>
    <property type="match status" value="1"/>
</dbReference>
<evidence type="ECO:0000256" key="9">
    <source>
        <dbReference type="ARBA" id="ARBA00032824"/>
    </source>
</evidence>
<protein>
    <recommendedName>
        <fullName evidence="3">thioredoxin-dependent peroxiredoxin</fullName>
        <ecNumber evidence="3">1.11.1.24</ecNumber>
    </recommendedName>
    <alternativeName>
        <fullName evidence="9">Thioredoxin peroxidase</fullName>
    </alternativeName>
    <alternativeName>
        <fullName evidence="11">Thioredoxin-dependent peroxiredoxin Bcp</fullName>
    </alternativeName>
</protein>
<evidence type="ECO:0000256" key="10">
    <source>
        <dbReference type="ARBA" id="ARBA00038489"/>
    </source>
</evidence>
<evidence type="ECO:0000313" key="15">
    <source>
        <dbReference type="EMBL" id="SPJ23729.1"/>
    </source>
</evidence>
<dbReference type="InterPro" id="IPR050924">
    <property type="entry name" value="Peroxiredoxin_BCP/PrxQ"/>
</dbReference>
<evidence type="ECO:0000256" key="11">
    <source>
        <dbReference type="ARBA" id="ARBA00042639"/>
    </source>
</evidence>
<proteinExistence type="inferred from homology"/>
<dbReference type="CDD" id="cd03017">
    <property type="entry name" value="PRX_BCP"/>
    <property type="match status" value="1"/>
</dbReference>